<dbReference type="RefSeq" id="WP_308347422.1">
    <property type="nucleotide sequence ID" value="NZ_CP129971.1"/>
</dbReference>
<dbReference type="KEGG" id="msaa:QYS49_36410"/>
<keyword evidence="8" id="KW-0175">Coiled coil</keyword>
<dbReference type="AlphaFoldDB" id="A0AA51N8Y2"/>
<evidence type="ECO:0000256" key="1">
    <source>
        <dbReference type="ARBA" id="ARBA00004442"/>
    </source>
</evidence>
<dbReference type="PANTHER" id="PTHR30026">
    <property type="entry name" value="OUTER MEMBRANE PROTEIN TOLC"/>
    <property type="match status" value="1"/>
</dbReference>
<dbReference type="GO" id="GO:0009279">
    <property type="term" value="C:cell outer membrane"/>
    <property type="evidence" value="ECO:0007669"/>
    <property type="project" value="UniProtKB-SubCell"/>
</dbReference>
<dbReference type="InterPro" id="IPR003423">
    <property type="entry name" value="OMP_efflux"/>
</dbReference>
<gene>
    <name evidence="9" type="ORF">QYS49_36410</name>
</gene>
<evidence type="ECO:0000256" key="2">
    <source>
        <dbReference type="ARBA" id="ARBA00007613"/>
    </source>
</evidence>
<dbReference type="GO" id="GO:0015562">
    <property type="term" value="F:efflux transmembrane transporter activity"/>
    <property type="evidence" value="ECO:0007669"/>
    <property type="project" value="InterPro"/>
</dbReference>
<dbReference type="Gene3D" id="1.20.1600.10">
    <property type="entry name" value="Outer membrane efflux proteins (OEP)"/>
    <property type="match status" value="1"/>
</dbReference>
<protein>
    <submittedName>
        <fullName evidence="9">TolC family protein</fullName>
    </submittedName>
</protein>
<evidence type="ECO:0000256" key="4">
    <source>
        <dbReference type="ARBA" id="ARBA00022452"/>
    </source>
</evidence>
<dbReference type="EMBL" id="CP129971">
    <property type="protein sequence ID" value="WMN10894.1"/>
    <property type="molecule type" value="Genomic_DNA"/>
</dbReference>
<keyword evidence="3" id="KW-0813">Transport</keyword>
<proteinExistence type="inferred from homology"/>
<comment type="subcellular location">
    <subcellularLocation>
        <location evidence="1">Cell outer membrane</location>
    </subcellularLocation>
</comment>
<evidence type="ECO:0000256" key="3">
    <source>
        <dbReference type="ARBA" id="ARBA00022448"/>
    </source>
</evidence>
<sequence length="453" mass="51540">MMLNKIRILCAAIFLMPIGIMAQEEIIKPMSLEECVNYALENNRNLKTTRLEEAIAETQVGETRSQGLPQVKFQSGVNYNYQIQRAFLPNSIITGDPNAEGFTPVQFSPEYDGNAVASVSQLLFDGSYFVGLQAAKTLRELRQKESNQSEIETVEAITKAYYLVLITEERLKLLDANQNQLDRVLKETKALYENGFAEKIDVDRITVNYNNIQTENNKAKRSYDMTMDMLKFQMGMPLNSPLALSGDISNLTLEAEEYLGKSENFDFRERTEYSILQTNQDLANLDLRNNKATHLPKLYANFNYGYNTGVNSTGDLFNFSDNWLEFGAVGVSLTWDIFTGLNRSSKMEKNRIQIEQIEIQKEQLKSSINMEIKQAKDDLKSAKESLDVQEQNMELANSVYEQVETKYKNGMASSRELLDAETSKKEAETNYYSSLYDAVIAKIELEKALGILY</sequence>
<dbReference type="GO" id="GO:1990281">
    <property type="term" value="C:efflux pump complex"/>
    <property type="evidence" value="ECO:0007669"/>
    <property type="project" value="TreeGrafter"/>
</dbReference>
<dbReference type="PANTHER" id="PTHR30026:SF20">
    <property type="entry name" value="OUTER MEMBRANE PROTEIN TOLC"/>
    <property type="match status" value="1"/>
</dbReference>
<evidence type="ECO:0000313" key="10">
    <source>
        <dbReference type="Proteomes" id="UP001230496"/>
    </source>
</evidence>
<keyword evidence="5" id="KW-0812">Transmembrane</keyword>
<dbReference type="GO" id="GO:0015288">
    <property type="term" value="F:porin activity"/>
    <property type="evidence" value="ECO:0007669"/>
    <property type="project" value="TreeGrafter"/>
</dbReference>
<reference evidence="9 10" key="1">
    <citation type="submission" date="2023-08" db="EMBL/GenBank/DDBJ databases">
        <title>Comparative genomics and taxonomic characterization of three novel marine species of genus Marivirga.</title>
        <authorList>
            <person name="Muhammad N."/>
            <person name="Kim S.-G."/>
        </authorList>
    </citation>
    <scope>NUCLEOTIDE SEQUENCE [LARGE SCALE GENOMIC DNA]</scope>
    <source>
        <strain evidence="9 10">BDSF4-3</strain>
    </source>
</reference>
<keyword evidence="4" id="KW-1134">Transmembrane beta strand</keyword>
<accession>A0AA51N8Y2</accession>
<dbReference type="SUPFAM" id="SSF56954">
    <property type="entry name" value="Outer membrane efflux proteins (OEP)"/>
    <property type="match status" value="1"/>
</dbReference>
<feature type="coiled-coil region" evidence="8">
    <location>
        <begin position="347"/>
        <end position="406"/>
    </location>
</feature>
<evidence type="ECO:0000256" key="7">
    <source>
        <dbReference type="ARBA" id="ARBA00023237"/>
    </source>
</evidence>
<dbReference type="Proteomes" id="UP001230496">
    <property type="component" value="Chromosome"/>
</dbReference>
<evidence type="ECO:0000256" key="8">
    <source>
        <dbReference type="SAM" id="Coils"/>
    </source>
</evidence>
<organism evidence="9 10">
    <name type="scientific">Marivirga salinarum</name>
    <dbReference type="NCBI Taxonomy" id="3059078"/>
    <lineage>
        <taxon>Bacteria</taxon>
        <taxon>Pseudomonadati</taxon>
        <taxon>Bacteroidota</taxon>
        <taxon>Cytophagia</taxon>
        <taxon>Cytophagales</taxon>
        <taxon>Marivirgaceae</taxon>
        <taxon>Marivirga</taxon>
    </lineage>
</organism>
<dbReference type="Pfam" id="PF02321">
    <property type="entry name" value="OEP"/>
    <property type="match status" value="2"/>
</dbReference>
<keyword evidence="6" id="KW-0472">Membrane</keyword>
<evidence type="ECO:0000313" key="9">
    <source>
        <dbReference type="EMBL" id="WMN10894.1"/>
    </source>
</evidence>
<keyword evidence="7" id="KW-0998">Cell outer membrane</keyword>
<evidence type="ECO:0000256" key="5">
    <source>
        <dbReference type="ARBA" id="ARBA00022692"/>
    </source>
</evidence>
<keyword evidence="10" id="KW-1185">Reference proteome</keyword>
<comment type="similarity">
    <text evidence="2">Belongs to the outer membrane factor (OMF) (TC 1.B.17) family.</text>
</comment>
<dbReference type="InterPro" id="IPR051906">
    <property type="entry name" value="TolC-like"/>
</dbReference>
<name>A0AA51N8Y2_9BACT</name>
<evidence type="ECO:0000256" key="6">
    <source>
        <dbReference type="ARBA" id="ARBA00023136"/>
    </source>
</evidence>